<sequence length="294" mass="34017">MNNPKLTSFQEVIRLLTKYNFKCKKRLGQNFLIDQNILQIIINSLKLNKEDCILEIGTGMGTLTSALSPLVRQVISIEKDKKLDPLLKESLSPYNNIEIIFEDIMDVNLINFFEKNRKKGIKIEKIVGNLPYYISLPLIRQILELNKYLKFAVFLVQKEVGERLMAKAGDKNYGIISLIAQYYSQPQKVHTVSSTVFYPQPKVNSMIIRLDIYEKLPVQVGNKKLFLNIIRASFQQRRKRLINSLSNYFQREIAKPAIESILNEIGIDKNRRGETLSIKEFAKLSKAMEEKLCK</sequence>
<dbReference type="InterPro" id="IPR020598">
    <property type="entry name" value="rRNA_Ade_methylase_Trfase_N"/>
</dbReference>
<dbReference type="RefSeq" id="WP_406607081.1">
    <property type="nucleotide sequence ID" value="NZ_PFKO01000099.1"/>
</dbReference>
<dbReference type="PROSITE" id="PS01131">
    <property type="entry name" value="RRNA_A_DIMETH"/>
    <property type="match status" value="1"/>
</dbReference>
<dbReference type="EMBL" id="PFIP01000046">
    <property type="protein sequence ID" value="PIX34832.1"/>
    <property type="molecule type" value="Genomic_DNA"/>
</dbReference>
<dbReference type="SMART" id="SM00650">
    <property type="entry name" value="rADc"/>
    <property type="match status" value="1"/>
</dbReference>
<evidence type="ECO:0000256" key="5">
    <source>
        <dbReference type="ARBA" id="ARBA00022691"/>
    </source>
</evidence>
<reference evidence="10 14" key="1">
    <citation type="journal article" date="2016" name="Environ. Microbiol.">
        <title>Genomic resolution of a cold subsurface aquifer community provides metabolic insights for novel microbes adapted to high CO concentrations.</title>
        <authorList>
            <person name="Probst A.J."/>
            <person name="Castelle C.J."/>
            <person name="Singh A."/>
            <person name="Brown C.T."/>
            <person name="Anantharaman K."/>
            <person name="Sharon I."/>
            <person name="Hug L.A."/>
            <person name="Burstein D."/>
            <person name="Emerson J.B."/>
            <person name="Thomas B.C."/>
            <person name="Banfield J.F."/>
        </authorList>
    </citation>
    <scope>NUCLEOTIDE SEQUENCE [LARGE SCALE GENOMIC DNA]</scope>
    <source>
        <strain evidence="10">CG2_30_33_13</strain>
    </source>
</reference>
<evidence type="ECO:0000256" key="2">
    <source>
        <dbReference type="ARBA" id="ARBA00022552"/>
    </source>
</evidence>
<evidence type="ECO:0000256" key="1">
    <source>
        <dbReference type="ARBA" id="ARBA00022490"/>
    </source>
</evidence>
<comment type="caution">
    <text evidence="10">The sequence shown here is derived from an EMBL/GenBank/DDBJ whole genome shotgun (WGS) entry which is preliminary data.</text>
</comment>
<dbReference type="PROSITE" id="PS51689">
    <property type="entry name" value="SAM_RNA_A_N6_MT"/>
    <property type="match status" value="1"/>
</dbReference>
<dbReference type="Proteomes" id="UP000228560">
    <property type="component" value="Unassembled WGS sequence"/>
</dbReference>
<accession>A0A1J5GIQ1</accession>
<keyword evidence="6 7" id="KW-0694">RNA-binding</keyword>
<dbReference type="Gene3D" id="3.40.50.150">
    <property type="entry name" value="Vaccinia Virus protein VP39"/>
    <property type="match status" value="1"/>
</dbReference>
<feature type="binding site" evidence="7 8">
    <location>
        <position position="32"/>
    </location>
    <ligand>
        <name>S-adenosyl-L-methionine</name>
        <dbReference type="ChEBI" id="CHEBI:59789"/>
    </ligand>
</feature>
<evidence type="ECO:0000256" key="8">
    <source>
        <dbReference type="PROSITE-ProRule" id="PRU01026"/>
    </source>
</evidence>
<feature type="binding site" evidence="7 8">
    <location>
        <position position="30"/>
    </location>
    <ligand>
        <name>S-adenosyl-L-methionine</name>
        <dbReference type="ChEBI" id="CHEBI:59789"/>
    </ligand>
</feature>
<dbReference type="PANTHER" id="PTHR11727:SF7">
    <property type="entry name" value="DIMETHYLADENOSINE TRANSFERASE-RELATED"/>
    <property type="match status" value="1"/>
</dbReference>
<dbReference type="EMBL" id="PFKO01000099">
    <property type="protein sequence ID" value="PIY33273.1"/>
    <property type="molecule type" value="Genomic_DNA"/>
</dbReference>
<dbReference type="CDD" id="cd02440">
    <property type="entry name" value="AdoMet_MTases"/>
    <property type="match status" value="1"/>
</dbReference>
<dbReference type="GO" id="GO:0052908">
    <property type="term" value="F:16S rRNA (adenine(1518)-N(6)/adenine(1519)-N(6))-dimethyltransferase activity"/>
    <property type="evidence" value="ECO:0007669"/>
    <property type="project" value="UniProtKB-EC"/>
</dbReference>
<accession>A0A2M7K9M2</accession>
<dbReference type="EMBL" id="MNYY01000051">
    <property type="protein sequence ID" value="OIP72148.1"/>
    <property type="molecule type" value="Genomic_DNA"/>
</dbReference>
<feature type="binding site" evidence="7 8">
    <location>
        <position position="129"/>
    </location>
    <ligand>
        <name>S-adenosyl-L-methionine</name>
        <dbReference type="ChEBI" id="CHEBI:59789"/>
    </ligand>
</feature>
<evidence type="ECO:0000313" key="14">
    <source>
        <dbReference type="Proteomes" id="UP000182763"/>
    </source>
</evidence>
<keyword evidence="1 7" id="KW-0963">Cytoplasm</keyword>
<evidence type="ECO:0000259" key="9">
    <source>
        <dbReference type="SMART" id="SM00650"/>
    </source>
</evidence>
<accession>A0A2M7PRJ4</accession>
<accession>A0A2M8CEK9</accession>
<keyword evidence="5 7" id="KW-0949">S-adenosyl-L-methionine</keyword>
<dbReference type="InterPro" id="IPR029063">
    <property type="entry name" value="SAM-dependent_MTases_sf"/>
</dbReference>
<dbReference type="Proteomes" id="UP000230646">
    <property type="component" value="Unassembled WGS sequence"/>
</dbReference>
<feature type="binding site" evidence="7 8">
    <location>
        <position position="57"/>
    </location>
    <ligand>
        <name>S-adenosyl-L-methionine</name>
        <dbReference type="ChEBI" id="CHEBI:59789"/>
    </ligand>
</feature>
<dbReference type="InterPro" id="IPR001737">
    <property type="entry name" value="KsgA/Erm"/>
</dbReference>
<dbReference type="EC" id="2.1.1.182" evidence="7"/>
<name>A0A1J5GIQ1_9BACT</name>
<proteinExistence type="inferred from homology"/>
<comment type="catalytic activity">
    <reaction evidence="7">
        <text>adenosine(1518)/adenosine(1519) in 16S rRNA + 4 S-adenosyl-L-methionine = N(6)-dimethyladenosine(1518)/N(6)-dimethyladenosine(1519) in 16S rRNA + 4 S-adenosyl-L-homocysteine + 4 H(+)</text>
        <dbReference type="Rhea" id="RHEA:19609"/>
        <dbReference type="Rhea" id="RHEA-COMP:10232"/>
        <dbReference type="Rhea" id="RHEA-COMP:10233"/>
        <dbReference type="ChEBI" id="CHEBI:15378"/>
        <dbReference type="ChEBI" id="CHEBI:57856"/>
        <dbReference type="ChEBI" id="CHEBI:59789"/>
        <dbReference type="ChEBI" id="CHEBI:74411"/>
        <dbReference type="ChEBI" id="CHEBI:74493"/>
        <dbReference type="EC" id="2.1.1.182"/>
    </reaction>
</comment>
<evidence type="ECO:0000313" key="11">
    <source>
        <dbReference type="EMBL" id="PIX34832.1"/>
    </source>
</evidence>
<dbReference type="NCBIfam" id="TIGR00755">
    <property type="entry name" value="ksgA"/>
    <property type="match status" value="1"/>
</dbReference>
<evidence type="ECO:0000256" key="6">
    <source>
        <dbReference type="ARBA" id="ARBA00022884"/>
    </source>
</evidence>
<keyword evidence="2 7" id="KW-0698">rRNA processing</keyword>
<dbReference type="PANTHER" id="PTHR11727">
    <property type="entry name" value="DIMETHYLADENOSINE TRANSFERASE"/>
    <property type="match status" value="1"/>
</dbReference>
<dbReference type="AlphaFoldDB" id="A0A1J5GIQ1"/>
<organism evidence="10 14">
    <name type="scientific">Candidatus Infernicultor aquiphilus</name>
    <dbReference type="NCBI Taxonomy" id="1805029"/>
    <lineage>
        <taxon>Bacteria</taxon>
        <taxon>Pseudomonadati</taxon>
        <taxon>Atribacterota</taxon>
        <taxon>Candidatus Phoenicimicrobiia</taxon>
        <taxon>Candidatus Pheonicimicrobiales</taxon>
        <taxon>Candidatus Phoenicimicrobiaceae</taxon>
        <taxon>Candidatus Infernicultor</taxon>
    </lineage>
</organism>
<evidence type="ECO:0000313" key="13">
    <source>
        <dbReference type="EMBL" id="PJB57501.1"/>
    </source>
</evidence>
<dbReference type="InterPro" id="IPR023165">
    <property type="entry name" value="rRNA_Ade_diMease-like_C"/>
</dbReference>
<comment type="similarity">
    <text evidence="7">Belongs to the class I-like SAM-binding methyltransferase superfamily. rRNA adenine N(6)-methyltransferase family. RsmA subfamily.</text>
</comment>
<dbReference type="SUPFAM" id="SSF53335">
    <property type="entry name" value="S-adenosyl-L-methionine-dependent methyltransferases"/>
    <property type="match status" value="1"/>
</dbReference>
<gene>
    <name evidence="7" type="primary">rsmA</name>
    <name evidence="7" type="synonym">ksgA</name>
    <name evidence="10" type="ORF">AUK42_02575</name>
    <name evidence="13" type="ORF">CO097_02255</name>
    <name evidence="12" type="ORF">COZ07_02810</name>
    <name evidence="11" type="ORF">COZ58_02500</name>
</gene>
<dbReference type="GO" id="GO:0005829">
    <property type="term" value="C:cytosol"/>
    <property type="evidence" value="ECO:0007669"/>
    <property type="project" value="TreeGrafter"/>
</dbReference>
<feature type="domain" description="Ribosomal RNA adenine methylase transferase N-terminal" evidence="9">
    <location>
        <begin position="37"/>
        <end position="214"/>
    </location>
</feature>
<evidence type="ECO:0000256" key="4">
    <source>
        <dbReference type="ARBA" id="ARBA00022679"/>
    </source>
</evidence>
<feature type="binding site" evidence="7 8">
    <location>
        <position position="103"/>
    </location>
    <ligand>
        <name>S-adenosyl-L-methionine</name>
        <dbReference type="ChEBI" id="CHEBI:59789"/>
    </ligand>
</feature>
<comment type="subcellular location">
    <subcellularLocation>
        <location evidence="7">Cytoplasm</location>
    </subcellularLocation>
</comment>
<reference evidence="11" key="3">
    <citation type="submission" date="2017-09" db="EMBL/GenBank/DDBJ databases">
        <title>Depth-based differentiation of microbial function through sediment-hosted aquifers and enrichment of novel symbionts in the deep terrestrial subsurface.</title>
        <authorList>
            <person name="Probst A.J."/>
            <person name="Ladd B."/>
            <person name="Jarett J.K."/>
            <person name="Geller-Mcgrath D.E."/>
            <person name="Sieber C.M.K."/>
            <person name="Emerson J.B."/>
            <person name="Anantharaman K."/>
            <person name="Thomas B.C."/>
            <person name="Malmstrom R."/>
            <person name="Stieglmeier M."/>
            <person name="Klingl A."/>
            <person name="Woyke T."/>
            <person name="Ryan C.M."/>
            <person name="Banfield J.F."/>
        </authorList>
    </citation>
    <scope>NUCLEOTIDE SEQUENCE</scope>
    <source>
        <strain evidence="11">CG_4_8_14_3_um_filter_34_18</strain>
    </source>
</reference>
<evidence type="ECO:0000313" key="15">
    <source>
        <dbReference type="Proteomes" id="UP000228560"/>
    </source>
</evidence>
<evidence type="ECO:0000313" key="12">
    <source>
        <dbReference type="EMBL" id="PIY33273.1"/>
    </source>
</evidence>
<evidence type="ECO:0000313" key="10">
    <source>
        <dbReference type="EMBL" id="OIP72148.1"/>
    </source>
</evidence>
<dbReference type="HAMAP" id="MF_00607">
    <property type="entry name" value="16SrRNA_methyltr_A"/>
    <property type="match status" value="1"/>
</dbReference>
<feature type="binding site" evidence="7 8">
    <location>
        <position position="78"/>
    </location>
    <ligand>
        <name>S-adenosyl-L-methionine</name>
        <dbReference type="ChEBI" id="CHEBI:59789"/>
    </ligand>
</feature>
<dbReference type="Gene3D" id="1.10.8.100">
    <property type="entry name" value="Ribosomal RNA adenine dimethylase-like, domain 2"/>
    <property type="match status" value="1"/>
</dbReference>
<dbReference type="EMBL" id="PFTV01000052">
    <property type="protein sequence ID" value="PJB57501.1"/>
    <property type="molecule type" value="Genomic_DNA"/>
</dbReference>
<dbReference type="GO" id="GO:0003723">
    <property type="term" value="F:RNA binding"/>
    <property type="evidence" value="ECO:0007669"/>
    <property type="project" value="UniProtKB-UniRule"/>
</dbReference>
<dbReference type="InterPro" id="IPR011530">
    <property type="entry name" value="rRNA_adenine_dimethylase"/>
</dbReference>
<dbReference type="Pfam" id="PF00398">
    <property type="entry name" value="RrnaAD"/>
    <property type="match status" value="1"/>
</dbReference>
<keyword evidence="3 7" id="KW-0489">Methyltransferase</keyword>
<dbReference type="Proteomes" id="UP000182763">
    <property type="component" value="Unassembled WGS sequence"/>
</dbReference>
<comment type="function">
    <text evidence="7">Specifically dimethylates two adjacent adenosines (A1518 and A1519) in the loop of a conserved hairpin near the 3'-end of 16S rRNA in the 30S particle. May play a critical role in biogenesis of 30S subunits.</text>
</comment>
<evidence type="ECO:0000256" key="3">
    <source>
        <dbReference type="ARBA" id="ARBA00022603"/>
    </source>
</evidence>
<dbReference type="Proteomes" id="UP000231493">
    <property type="component" value="Unassembled WGS sequence"/>
</dbReference>
<keyword evidence="4 7" id="KW-0808">Transferase</keyword>
<dbReference type="InterPro" id="IPR020596">
    <property type="entry name" value="rRNA_Ade_Mease_Trfase_CS"/>
</dbReference>
<evidence type="ECO:0000313" key="16">
    <source>
        <dbReference type="Proteomes" id="UP000230646"/>
    </source>
</evidence>
<protein>
    <recommendedName>
        <fullName evidence="7">Ribosomal RNA small subunit methyltransferase A</fullName>
        <ecNumber evidence="7">2.1.1.182</ecNumber>
    </recommendedName>
    <alternativeName>
        <fullName evidence="7">16S rRNA (adenine(1518)-N(6)/adenine(1519)-N(6))-dimethyltransferase</fullName>
    </alternativeName>
    <alternativeName>
        <fullName evidence="7">16S rRNA dimethyladenosine transferase</fullName>
    </alternativeName>
    <alternativeName>
        <fullName evidence="7">16S rRNA dimethylase</fullName>
    </alternativeName>
    <alternativeName>
        <fullName evidence="7">S-adenosylmethionine-6-N', N'-adenosyl(rRNA) dimethyltransferase</fullName>
    </alternativeName>
</protein>
<reference evidence="15 16" key="2">
    <citation type="submission" date="2017-09" db="EMBL/GenBank/DDBJ databases">
        <title>Depth-based differentiation of microbial function through sediment-hosted aquifers and enrichment of novel symbionts in the deep terrestrial subsurface.</title>
        <authorList>
            <person name="Probst A.J."/>
            <person name="Ladd B."/>
            <person name="Jarett J.K."/>
            <person name="Geller-Mcgrath D.E."/>
            <person name="Sieber C.M."/>
            <person name="Emerson J.B."/>
            <person name="Anantharaman K."/>
            <person name="Thomas B.C."/>
            <person name="Malmstrom R."/>
            <person name="Stieglmeier M."/>
            <person name="Klingl A."/>
            <person name="Woyke T."/>
            <person name="Ryan C.M."/>
            <person name="Banfield J.F."/>
        </authorList>
    </citation>
    <scope>NUCLEOTIDE SEQUENCE [LARGE SCALE GENOMIC DNA]</scope>
    <source>
        <strain evidence="12">CG_4_10_14_3_um_filter_34_13</strain>
        <strain evidence="13">CG_4_9_14_3_um_filter_33_16</strain>
    </source>
</reference>
<evidence type="ECO:0000256" key="7">
    <source>
        <dbReference type="HAMAP-Rule" id="MF_00607"/>
    </source>
</evidence>
<dbReference type="STRING" id="1805029.AUK42_02575"/>
<dbReference type="FunFam" id="3.40.50.150:FF:000023">
    <property type="entry name" value="Ribosomal RNA small subunit methyltransferase A"/>
    <property type="match status" value="1"/>
</dbReference>